<dbReference type="InterPro" id="IPR029021">
    <property type="entry name" value="Prot-tyrosine_phosphatase-like"/>
</dbReference>
<evidence type="ECO:0000313" key="1">
    <source>
        <dbReference type="EMBL" id="KKI51108.1"/>
    </source>
</evidence>
<proteinExistence type="predicted"/>
<dbReference type="OrthoDB" id="9815473at2"/>
<dbReference type="PATRIC" id="fig|270498.16.peg.936"/>
<keyword evidence="1" id="KW-0378">Hydrolase</keyword>
<organism evidence="1 2">
    <name type="scientific">Christensenella hongkongensis</name>
    <dbReference type="NCBI Taxonomy" id="270498"/>
    <lineage>
        <taxon>Bacteria</taxon>
        <taxon>Bacillati</taxon>
        <taxon>Bacillota</taxon>
        <taxon>Clostridia</taxon>
        <taxon>Christensenellales</taxon>
        <taxon>Christensenellaceae</taxon>
        <taxon>Christensenella</taxon>
    </lineage>
</organism>
<evidence type="ECO:0000313" key="2">
    <source>
        <dbReference type="Proteomes" id="UP000034076"/>
    </source>
</evidence>
<dbReference type="Proteomes" id="UP000034076">
    <property type="component" value="Unassembled WGS sequence"/>
</dbReference>
<dbReference type="STRING" id="270498.CHK_1495"/>
<dbReference type="GO" id="GO:0004725">
    <property type="term" value="F:protein tyrosine phosphatase activity"/>
    <property type="evidence" value="ECO:0007669"/>
    <property type="project" value="UniProtKB-EC"/>
</dbReference>
<accession>A0A0M2NG25</accession>
<sequence>MDDYKVNEPLPLKGTRNVRELGGYPTEDGKTTKDKVFLRADNLKKLTKKGRNYLYDYGVRLVIDLRSEAEIKRGADKIDTKQMEYVNYPLFDKVQSTLLKGNLPKNMSDMYTELVENSKDTLAAIFRRLIECEGCALFHCTAGKDRTGILAMMILKEVKVPDEVIIADYSVSGEHMKKVFDRQRWWAKFAGITIPDYIFESRPEYIKDLMDHLTKTYGSVHGYLREIGLKEEELTALRDKLV</sequence>
<dbReference type="EMBL" id="LAYJ01000088">
    <property type="protein sequence ID" value="KKI51108.1"/>
    <property type="molecule type" value="Genomic_DNA"/>
</dbReference>
<dbReference type="AlphaFoldDB" id="A0A0M2NG25"/>
<comment type="caution">
    <text evidence="1">The sequence shown here is derived from an EMBL/GenBank/DDBJ whole genome shotgun (WGS) entry which is preliminary data.</text>
</comment>
<dbReference type="RefSeq" id="WP_046443358.1">
    <property type="nucleotide sequence ID" value="NZ_CAUERS010000014.1"/>
</dbReference>
<name>A0A0M2NG25_9FIRM</name>
<dbReference type="Pfam" id="PF13350">
    <property type="entry name" value="Y_phosphatase3"/>
    <property type="match status" value="1"/>
</dbReference>
<dbReference type="Gene3D" id="3.90.190.10">
    <property type="entry name" value="Protein tyrosine phosphatase superfamily"/>
    <property type="match status" value="1"/>
</dbReference>
<gene>
    <name evidence="1" type="ORF">CHK_1495</name>
</gene>
<dbReference type="SUPFAM" id="SSF52799">
    <property type="entry name" value="(Phosphotyrosine protein) phosphatases II"/>
    <property type="match status" value="1"/>
</dbReference>
<dbReference type="PROSITE" id="PS00383">
    <property type="entry name" value="TYR_PHOSPHATASE_1"/>
    <property type="match status" value="1"/>
</dbReference>
<dbReference type="InterPro" id="IPR016130">
    <property type="entry name" value="Tyr_Pase_AS"/>
</dbReference>
<keyword evidence="2" id="KW-1185">Reference proteome</keyword>
<reference evidence="1 2" key="1">
    <citation type="submission" date="2015-04" db="EMBL/GenBank/DDBJ databases">
        <title>Draft genome sequence of bacteremic isolate Catabacter hongkongensis type strain HKU16T.</title>
        <authorList>
            <person name="Lau S.K."/>
            <person name="Teng J.L."/>
            <person name="Huang Y."/>
            <person name="Curreem S.O."/>
            <person name="Tsui S.K."/>
            <person name="Woo P.C."/>
        </authorList>
    </citation>
    <scope>NUCLEOTIDE SEQUENCE [LARGE SCALE GENOMIC DNA]</scope>
    <source>
        <strain evidence="1 2">HKU16</strain>
    </source>
</reference>
<protein>
    <submittedName>
        <fullName evidence="1">Protein tyrosine phosphatase</fullName>
        <ecNumber evidence="1">3.1.3.48</ecNumber>
    </submittedName>
</protein>
<dbReference type="EC" id="3.1.3.48" evidence="1"/>
<dbReference type="InterPro" id="IPR026893">
    <property type="entry name" value="Tyr/Ser_Pase_IphP-type"/>
</dbReference>